<dbReference type="InterPro" id="IPR005645">
    <property type="entry name" value="FSH-like_dom"/>
</dbReference>
<dbReference type="GO" id="GO:0005634">
    <property type="term" value="C:nucleus"/>
    <property type="evidence" value="ECO:0007669"/>
    <property type="project" value="TreeGrafter"/>
</dbReference>
<dbReference type="OrthoDB" id="414698at2759"/>
<evidence type="ECO:0000313" key="5">
    <source>
        <dbReference type="Proteomes" id="UP000183832"/>
    </source>
</evidence>
<protein>
    <submittedName>
        <fullName evidence="4">CLUMA_CG003899, isoform A</fullName>
    </submittedName>
</protein>
<organism evidence="4 5">
    <name type="scientific">Clunio marinus</name>
    <dbReference type="NCBI Taxonomy" id="568069"/>
    <lineage>
        <taxon>Eukaryota</taxon>
        <taxon>Metazoa</taxon>
        <taxon>Ecdysozoa</taxon>
        <taxon>Arthropoda</taxon>
        <taxon>Hexapoda</taxon>
        <taxon>Insecta</taxon>
        <taxon>Pterygota</taxon>
        <taxon>Neoptera</taxon>
        <taxon>Endopterygota</taxon>
        <taxon>Diptera</taxon>
        <taxon>Nematocera</taxon>
        <taxon>Chironomoidea</taxon>
        <taxon>Chironomidae</taxon>
        <taxon>Clunio</taxon>
    </lineage>
</organism>
<dbReference type="PANTHER" id="PTHR48070">
    <property type="entry name" value="ESTERASE OVCA2"/>
    <property type="match status" value="1"/>
</dbReference>
<dbReference type="Gene3D" id="3.40.50.1820">
    <property type="entry name" value="alpha/beta hydrolase"/>
    <property type="match status" value="1"/>
</dbReference>
<evidence type="ECO:0000256" key="1">
    <source>
        <dbReference type="ARBA" id="ARBA00005863"/>
    </source>
</evidence>
<dbReference type="InterPro" id="IPR050593">
    <property type="entry name" value="LovG"/>
</dbReference>
<comment type="similarity">
    <text evidence="1">Belongs to the LovG family.</text>
</comment>
<dbReference type="Proteomes" id="UP000183832">
    <property type="component" value="Unassembled WGS sequence"/>
</dbReference>
<feature type="domain" description="Serine hydrolase" evidence="3">
    <location>
        <begin position="14"/>
        <end position="211"/>
    </location>
</feature>
<dbReference type="EMBL" id="CVRI01000017">
    <property type="protein sequence ID" value="CRK90185.1"/>
    <property type="molecule type" value="Genomic_DNA"/>
</dbReference>
<dbReference type="STRING" id="568069.A0A1J1HVL1"/>
<dbReference type="Pfam" id="PF03959">
    <property type="entry name" value="FSH1"/>
    <property type="match status" value="1"/>
</dbReference>
<evidence type="ECO:0000256" key="2">
    <source>
        <dbReference type="ARBA" id="ARBA00022801"/>
    </source>
</evidence>
<accession>A0A1J1HVL1</accession>
<keyword evidence="5" id="KW-1185">Reference proteome</keyword>
<sequence>MRKENNLKIQECDKLNVLCLHGYRQSAESFKSKTGSFRKFCKNYANFTYINAPHLAKPFNEDDEPVEEQRSWWFNKDDGSFKGTNQSGPAIGFEASLKVVEDAWASGDYQGLMGFSQGASFISVICSLSERSLTNIKPKFVLMAAGFLSGSLVHKNCYENRISIPSLHIYGSTDEIIPHEMSLLLEGGFEYPKRIQHSGGHYFPATVNEKQPYINFFQDQLQKYLEDRELKTGVTIEEQVEENADES</sequence>
<dbReference type="GO" id="GO:0016787">
    <property type="term" value="F:hydrolase activity"/>
    <property type="evidence" value="ECO:0007669"/>
    <property type="project" value="UniProtKB-KW"/>
</dbReference>
<keyword evidence="2" id="KW-0378">Hydrolase</keyword>
<name>A0A1J1HVL1_9DIPT</name>
<dbReference type="PANTHER" id="PTHR48070:SF6">
    <property type="entry name" value="ESTERASE OVCA2"/>
    <property type="match status" value="1"/>
</dbReference>
<dbReference type="GO" id="GO:0032526">
    <property type="term" value="P:response to retinoic acid"/>
    <property type="evidence" value="ECO:0007669"/>
    <property type="project" value="TreeGrafter"/>
</dbReference>
<proteinExistence type="inferred from homology"/>
<evidence type="ECO:0000313" key="4">
    <source>
        <dbReference type="EMBL" id="CRK90185.1"/>
    </source>
</evidence>
<dbReference type="GO" id="GO:0005737">
    <property type="term" value="C:cytoplasm"/>
    <property type="evidence" value="ECO:0007669"/>
    <property type="project" value="TreeGrafter"/>
</dbReference>
<dbReference type="SUPFAM" id="SSF53474">
    <property type="entry name" value="alpha/beta-Hydrolases"/>
    <property type="match status" value="1"/>
</dbReference>
<dbReference type="AlphaFoldDB" id="A0A1J1HVL1"/>
<gene>
    <name evidence="4" type="ORF">CLUMA_CG003899</name>
</gene>
<dbReference type="InterPro" id="IPR029058">
    <property type="entry name" value="AB_hydrolase_fold"/>
</dbReference>
<dbReference type="FunFam" id="3.40.50.1820:FF:000073">
    <property type="entry name" value="esterase OVCA2 isoform X6"/>
    <property type="match status" value="1"/>
</dbReference>
<reference evidence="4 5" key="1">
    <citation type="submission" date="2015-04" db="EMBL/GenBank/DDBJ databases">
        <authorList>
            <person name="Syromyatnikov M.Y."/>
            <person name="Popov V.N."/>
        </authorList>
    </citation>
    <scope>NUCLEOTIDE SEQUENCE [LARGE SCALE GENOMIC DNA]</scope>
</reference>
<evidence type="ECO:0000259" key="3">
    <source>
        <dbReference type="Pfam" id="PF03959"/>
    </source>
</evidence>